<name>A0ACB9QD47_9MYRT</name>
<evidence type="ECO:0000313" key="2">
    <source>
        <dbReference type="Proteomes" id="UP001057402"/>
    </source>
</evidence>
<sequence>MADMNSWHDDLASLLDDASAAPYAVHSFDLSVNRSRRWESSKPSSRPVLHHKDVPEGRVEGYGELAKEFARAWCEMVWELGKAFGDVARQNVVTDDSFVVKKVGRPCAEVVSGKLRLLNEYLPEDKDPAHAWPVVLLVFLLALLALCVNRSDYCMTPPEKEVEVHPPSAYRIILPDARHLAYKEQGVRSDQARFTVIIPHAFLFSRMASIPGAKESLLEEFGVRLISYDLPGFGESDPHPARNLNTSALDMLYLANALGVSEKFWVLCFSSGCIHAWAAINYIPYRVAGASLVAPMINPYDPSLTKEESRKIWEKWVHGKKLTYLLGRHFPRPLSFIFRKKFFSGRHGLISDRLSLSLSARDMALVEKPEFQELWRRNVEESVRQGSITPFVEEAVLQVSRWDFSLKNLHPRLKCQSKGILPWLKSIYSQPECESTGFLGPLHLWQGMDDEVVPPTVTDYVARVLPRATIHKLPSEGHFSFLFFCDECQKQIFSTLFGHPKGPLKEEIKGDLLNKPSPVTLS</sequence>
<keyword evidence="2" id="KW-1185">Reference proteome</keyword>
<protein>
    <submittedName>
        <fullName evidence="1">Uncharacterized protein</fullName>
    </submittedName>
</protein>
<evidence type="ECO:0000313" key="1">
    <source>
        <dbReference type="EMBL" id="KAI4364275.1"/>
    </source>
</evidence>
<organism evidence="1 2">
    <name type="scientific">Melastoma candidum</name>
    <dbReference type="NCBI Taxonomy" id="119954"/>
    <lineage>
        <taxon>Eukaryota</taxon>
        <taxon>Viridiplantae</taxon>
        <taxon>Streptophyta</taxon>
        <taxon>Embryophyta</taxon>
        <taxon>Tracheophyta</taxon>
        <taxon>Spermatophyta</taxon>
        <taxon>Magnoliopsida</taxon>
        <taxon>eudicotyledons</taxon>
        <taxon>Gunneridae</taxon>
        <taxon>Pentapetalae</taxon>
        <taxon>rosids</taxon>
        <taxon>malvids</taxon>
        <taxon>Myrtales</taxon>
        <taxon>Melastomataceae</taxon>
        <taxon>Melastomatoideae</taxon>
        <taxon>Melastomateae</taxon>
        <taxon>Melastoma</taxon>
    </lineage>
</organism>
<accession>A0ACB9QD47</accession>
<dbReference type="Proteomes" id="UP001057402">
    <property type="component" value="Chromosome 6"/>
</dbReference>
<proteinExistence type="predicted"/>
<comment type="caution">
    <text evidence="1">The sequence shown here is derived from an EMBL/GenBank/DDBJ whole genome shotgun (WGS) entry which is preliminary data.</text>
</comment>
<gene>
    <name evidence="1" type="ORF">MLD38_020389</name>
</gene>
<reference evidence="2" key="1">
    <citation type="journal article" date="2023" name="Front. Plant Sci.">
        <title>Chromosomal-level genome assembly of Melastoma candidum provides insights into trichome evolution.</title>
        <authorList>
            <person name="Zhong Y."/>
            <person name="Wu W."/>
            <person name="Sun C."/>
            <person name="Zou P."/>
            <person name="Liu Y."/>
            <person name="Dai S."/>
            <person name="Zhou R."/>
        </authorList>
    </citation>
    <scope>NUCLEOTIDE SEQUENCE [LARGE SCALE GENOMIC DNA]</scope>
</reference>
<dbReference type="EMBL" id="CM042885">
    <property type="protein sequence ID" value="KAI4364275.1"/>
    <property type="molecule type" value="Genomic_DNA"/>
</dbReference>